<sequence length="163" mass="18509">MVNTDDFIKRLEIILDYYNLSASVFADKMGVQRSGLSHLMSGRNKPSLDFVMKIIENFPEVDFYWLMNGDGDFPKNEETKDTKPEGPVPISPATSLFETNNQGAFDLFSSEEVPVKENKTEPDLFSSSSQKQTETIRPTDSSAIERIVVFYKNGTFKNYNPEN</sequence>
<name>A0ABW5NYP3_9FLAO</name>
<feature type="compositionally biased region" description="Basic and acidic residues" evidence="1">
    <location>
        <begin position="75"/>
        <end position="84"/>
    </location>
</feature>
<feature type="compositionally biased region" description="Basic and acidic residues" evidence="1">
    <location>
        <begin position="113"/>
        <end position="122"/>
    </location>
</feature>
<evidence type="ECO:0000313" key="3">
    <source>
        <dbReference type="EMBL" id="MFD2602992.1"/>
    </source>
</evidence>
<proteinExistence type="predicted"/>
<feature type="region of interest" description="Disordered" evidence="1">
    <location>
        <begin position="75"/>
        <end position="95"/>
    </location>
</feature>
<feature type="region of interest" description="Disordered" evidence="1">
    <location>
        <begin position="111"/>
        <end position="139"/>
    </location>
</feature>
<dbReference type="RefSeq" id="WP_379821526.1">
    <property type="nucleotide sequence ID" value="NZ_JBHUMD010000026.1"/>
</dbReference>
<accession>A0ABW5NYP3</accession>
<dbReference type="Pfam" id="PF01381">
    <property type="entry name" value="HTH_3"/>
    <property type="match status" value="1"/>
</dbReference>
<keyword evidence="4" id="KW-1185">Reference proteome</keyword>
<organism evidence="3 4">
    <name type="scientific">Flavobacterium suzhouense</name>
    <dbReference type="NCBI Taxonomy" id="1529638"/>
    <lineage>
        <taxon>Bacteria</taxon>
        <taxon>Pseudomonadati</taxon>
        <taxon>Bacteroidota</taxon>
        <taxon>Flavobacteriia</taxon>
        <taxon>Flavobacteriales</taxon>
        <taxon>Flavobacteriaceae</taxon>
        <taxon>Flavobacterium</taxon>
    </lineage>
</organism>
<dbReference type="PROSITE" id="PS50943">
    <property type="entry name" value="HTH_CROC1"/>
    <property type="match status" value="1"/>
</dbReference>
<evidence type="ECO:0000313" key="4">
    <source>
        <dbReference type="Proteomes" id="UP001597480"/>
    </source>
</evidence>
<dbReference type="SUPFAM" id="SSF47413">
    <property type="entry name" value="lambda repressor-like DNA-binding domains"/>
    <property type="match status" value="1"/>
</dbReference>
<gene>
    <name evidence="3" type="ORF">ACFSR3_13070</name>
</gene>
<dbReference type="SMART" id="SM00530">
    <property type="entry name" value="HTH_XRE"/>
    <property type="match status" value="1"/>
</dbReference>
<comment type="caution">
    <text evidence="3">The sequence shown here is derived from an EMBL/GenBank/DDBJ whole genome shotgun (WGS) entry which is preliminary data.</text>
</comment>
<dbReference type="CDD" id="cd00093">
    <property type="entry name" value="HTH_XRE"/>
    <property type="match status" value="1"/>
</dbReference>
<dbReference type="InterPro" id="IPR010982">
    <property type="entry name" value="Lambda_DNA-bd_dom_sf"/>
</dbReference>
<feature type="domain" description="HTH cro/C1-type" evidence="2">
    <location>
        <begin position="19"/>
        <end position="66"/>
    </location>
</feature>
<feature type="compositionally biased region" description="Polar residues" evidence="1">
    <location>
        <begin position="125"/>
        <end position="139"/>
    </location>
</feature>
<dbReference type="InterPro" id="IPR001387">
    <property type="entry name" value="Cro/C1-type_HTH"/>
</dbReference>
<dbReference type="Gene3D" id="1.10.260.40">
    <property type="entry name" value="lambda repressor-like DNA-binding domains"/>
    <property type="match status" value="1"/>
</dbReference>
<protein>
    <submittedName>
        <fullName evidence="3">Helix-turn-helix domain-containing protein</fullName>
    </submittedName>
</protein>
<dbReference type="Proteomes" id="UP001597480">
    <property type="component" value="Unassembled WGS sequence"/>
</dbReference>
<evidence type="ECO:0000256" key="1">
    <source>
        <dbReference type="SAM" id="MobiDB-lite"/>
    </source>
</evidence>
<reference evidence="4" key="1">
    <citation type="journal article" date="2019" name="Int. J. Syst. Evol. Microbiol.">
        <title>The Global Catalogue of Microorganisms (GCM) 10K type strain sequencing project: providing services to taxonomists for standard genome sequencing and annotation.</title>
        <authorList>
            <consortium name="The Broad Institute Genomics Platform"/>
            <consortium name="The Broad Institute Genome Sequencing Center for Infectious Disease"/>
            <person name="Wu L."/>
            <person name="Ma J."/>
        </authorList>
    </citation>
    <scope>NUCLEOTIDE SEQUENCE [LARGE SCALE GENOMIC DNA]</scope>
    <source>
        <strain evidence="4">KCTC 42107</strain>
    </source>
</reference>
<dbReference type="EMBL" id="JBHUMD010000026">
    <property type="protein sequence ID" value="MFD2602992.1"/>
    <property type="molecule type" value="Genomic_DNA"/>
</dbReference>
<evidence type="ECO:0000259" key="2">
    <source>
        <dbReference type="PROSITE" id="PS50943"/>
    </source>
</evidence>